<dbReference type="AlphaFoldDB" id="A0A419VWJ4"/>
<keyword evidence="4" id="KW-1133">Transmembrane helix</keyword>
<keyword evidence="2" id="KW-0813">Transport</keyword>
<feature type="domain" description="HMA" evidence="5">
    <location>
        <begin position="444"/>
        <end position="510"/>
    </location>
</feature>
<organism evidence="6 7">
    <name type="scientific">Mangrovibacterium diazotrophicum</name>
    <dbReference type="NCBI Taxonomy" id="1261403"/>
    <lineage>
        <taxon>Bacteria</taxon>
        <taxon>Pseudomonadati</taxon>
        <taxon>Bacteroidota</taxon>
        <taxon>Bacteroidia</taxon>
        <taxon>Marinilabiliales</taxon>
        <taxon>Prolixibacteraceae</taxon>
        <taxon>Mangrovibacterium</taxon>
    </lineage>
</organism>
<dbReference type="SUPFAM" id="SSF55008">
    <property type="entry name" value="HMA, heavy metal-associated domain"/>
    <property type="match status" value="1"/>
</dbReference>
<dbReference type="Pfam" id="PF25869">
    <property type="entry name" value="3HB_CusB"/>
    <property type="match status" value="1"/>
</dbReference>
<dbReference type="InterPro" id="IPR058791">
    <property type="entry name" value="3HB_CusB"/>
</dbReference>
<gene>
    <name evidence="6" type="ORF">BC643_4227</name>
</gene>
<dbReference type="GO" id="GO:0030288">
    <property type="term" value="C:outer membrane-bounded periplasmic space"/>
    <property type="evidence" value="ECO:0007669"/>
    <property type="project" value="TreeGrafter"/>
</dbReference>
<keyword evidence="4" id="KW-0812">Transmembrane</keyword>
<dbReference type="PANTHER" id="PTHR30097:SF4">
    <property type="entry name" value="SLR6042 PROTEIN"/>
    <property type="match status" value="1"/>
</dbReference>
<evidence type="ECO:0000313" key="7">
    <source>
        <dbReference type="Proteomes" id="UP000283387"/>
    </source>
</evidence>
<dbReference type="NCBIfam" id="TIGR01730">
    <property type="entry name" value="RND_mfp"/>
    <property type="match status" value="1"/>
</dbReference>
<dbReference type="Pfam" id="PF19335">
    <property type="entry name" value="HMBD"/>
    <property type="match status" value="1"/>
</dbReference>
<dbReference type="GO" id="GO:0015679">
    <property type="term" value="P:plasma membrane copper ion transport"/>
    <property type="evidence" value="ECO:0007669"/>
    <property type="project" value="TreeGrafter"/>
</dbReference>
<accession>A0A419VWJ4</accession>
<dbReference type="SUPFAM" id="SSF111369">
    <property type="entry name" value="HlyD-like secretion proteins"/>
    <property type="match status" value="1"/>
</dbReference>
<dbReference type="InterPro" id="IPR006143">
    <property type="entry name" value="RND_pump_MFP"/>
</dbReference>
<feature type="compositionally biased region" description="Basic and acidic residues" evidence="3">
    <location>
        <begin position="42"/>
        <end position="52"/>
    </location>
</feature>
<dbReference type="Pfam" id="PF25919">
    <property type="entry name" value="BSH_CusB"/>
    <property type="match status" value="1"/>
</dbReference>
<evidence type="ECO:0000256" key="3">
    <source>
        <dbReference type="SAM" id="MobiDB-lite"/>
    </source>
</evidence>
<protein>
    <submittedName>
        <fullName evidence="6">Cu(I)/Ag(I) efflux system membrane fusion protein</fullName>
    </submittedName>
</protein>
<keyword evidence="4" id="KW-0472">Membrane</keyword>
<dbReference type="InterPro" id="IPR045800">
    <property type="entry name" value="HMBD"/>
</dbReference>
<dbReference type="GO" id="GO:0060003">
    <property type="term" value="P:copper ion export"/>
    <property type="evidence" value="ECO:0007669"/>
    <property type="project" value="TreeGrafter"/>
</dbReference>
<feature type="transmembrane region" description="Helical" evidence="4">
    <location>
        <begin position="12"/>
        <end position="29"/>
    </location>
</feature>
<dbReference type="InterPro" id="IPR058649">
    <property type="entry name" value="CzcB_C"/>
</dbReference>
<dbReference type="Gene3D" id="2.40.420.20">
    <property type="match status" value="1"/>
</dbReference>
<comment type="similarity">
    <text evidence="1">Belongs to the membrane fusion protein (MFP) (TC 8.A.1) family.</text>
</comment>
<dbReference type="Pfam" id="PF25975">
    <property type="entry name" value="CzcB_C"/>
    <property type="match status" value="1"/>
</dbReference>
<dbReference type="GO" id="GO:0022857">
    <property type="term" value="F:transmembrane transporter activity"/>
    <property type="evidence" value="ECO:0007669"/>
    <property type="project" value="InterPro"/>
</dbReference>
<dbReference type="Gene3D" id="6.10.140.730">
    <property type="match status" value="1"/>
</dbReference>
<dbReference type="FunFam" id="2.40.30.170:FF:000010">
    <property type="entry name" value="Efflux RND transporter periplasmic adaptor subunit"/>
    <property type="match status" value="1"/>
</dbReference>
<reference evidence="6 7" key="1">
    <citation type="submission" date="2018-09" db="EMBL/GenBank/DDBJ databases">
        <title>Genomic Encyclopedia of Archaeal and Bacterial Type Strains, Phase II (KMG-II): from individual species to whole genera.</title>
        <authorList>
            <person name="Goeker M."/>
        </authorList>
    </citation>
    <scope>NUCLEOTIDE SEQUENCE [LARGE SCALE GENOMIC DNA]</scope>
    <source>
        <strain evidence="6 7">DSM 27148</strain>
    </source>
</reference>
<dbReference type="GO" id="GO:0016020">
    <property type="term" value="C:membrane"/>
    <property type="evidence" value="ECO:0007669"/>
    <property type="project" value="InterPro"/>
</dbReference>
<dbReference type="InterPro" id="IPR036163">
    <property type="entry name" value="HMA_dom_sf"/>
</dbReference>
<dbReference type="OrthoDB" id="9806939at2"/>
<comment type="caution">
    <text evidence="6">The sequence shown here is derived from an EMBL/GenBank/DDBJ whole genome shotgun (WGS) entry which is preliminary data.</text>
</comment>
<evidence type="ECO:0000256" key="4">
    <source>
        <dbReference type="SAM" id="Phobius"/>
    </source>
</evidence>
<evidence type="ECO:0000256" key="2">
    <source>
        <dbReference type="ARBA" id="ARBA00022448"/>
    </source>
</evidence>
<dbReference type="Gene3D" id="3.30.70.100">
    <property type="match status" value="1"/>
</dbReference>
<dbReference type="EMBL" id="RAPN01000004">
    <property type="protein sequence ID" value="RKD86529.1"/>
    <property type="molecule type" value="Genomic_DNA"/>
</dbReference>
<evidence type="ECO:0000256" key="1">
    <source>
        <dbReference type="ARBA" id="ARBA00009477"/>
    </source>
</evidence>
<sequence>MKNFIQKIKENYGLVIVVLIVGLLLGWLISPSGEAPSSTETAVHEDHDHESEAETWTCSMHPQIRMDHPGKCPICSMDLIPLSSMQSDEETANPNDIVMTESAAKLAAVQTIVVGKGAAEKQIYLQGKVQADERNLAEMTARFGGRIEKLFVNFTGQHVRKGEKLATIYSPDLITAQRELLEATKLKDSRPSLYKASREKLKLWDLTEDQISSIEKAGEPKTYFDILATISGTVMARHVAVGDYVKKGEPLFQLINLSQVWILFDAYESDLPWLRVGDPVNFTVQALPGKEFNGKISYIDPFMSGSSRVAKVRVVVSNPQQSLKPEMFVNGIVESDKAEKSNELLIPKSAVLWTGKRSVVYVKVPNTTNPTFSFREIELGPETGNYYVVANGLNEGEEVAVNGVFKIDAAAQLQGLPSMMNPQGEESEAGQMPGMDMPKTNSTTEHAMFKVSGNCDMCKDRIETAANRIDGVLSANWDPDKQMLHLNFDPKKTSTDEVQKAVAAAGHDTEKYKAPDSVYNELPECCLYRDESHD</sequence>
<dbReference type="Gene3D" id="2.40.30.170">
    <property type="match status" value="1"/>
</dbReference>
<name>A0A419VWJ4_9BACT</name>
<dbReference type="InterPro" id="IPR058792">
    <property type="entry name" value="Beta-barrel_RND_2"/>
</dbReference>
<evidence type="ECO:0000313" key="6">
    <source>
        <dbReference type="EMBL" id="RKD86529.1"/>
    </source>
</evidence>
<dbReference type="CDD" id="cd00371">
    <property type="entry name" value="HMA"/>
    <property type="match status" value="1"/>
</dbReference>
<dbReference type="InterPro" id="IPR051909">
    <property type="entry name" value="MFP_Cation_Efflux"/>
</dbReference>
<evidence type="ECO:0000259" key="5">
    <source>
        <dbReference type="PROSITE" id="PS50846"/>
    </source>
</evidence>
<dbReference type="Pfam" id="PF25954">
    <property type="entry name" value="Beta-barrel_RND_2"/>
    <property type="match status" value="1"/>
</dbReference>
<dbReference type="PROSITE" id="PS50846">
    <property type="entry name" value="HMA_2"/>
    <property type="match status" value="1"/>
</dbReference>
<dbReference type="Gene3D" id="2.40.50.100">
    <property type="match status" value="1"/>
</dbReference>
<dbReference type="GO" id="GO:0046914">
    <property type="term" value="F:transition metal ion binding"/>
    <property type="evidence" value="ECO:0007669"/>
    <property type="project" value="TreeGrafter"/>
</dbReference>
<proteinExistence type="inferred from homology"/>
<dbReference type="InterPro" id="IPR006121">
    <property type="entry name" value="HMA_dom"/>
</dbReference>
<dbReference type="InterPro" id="IPR058790">
    <property type="entry name" value="BSH_CusB"/>
</dbReference>
<dbReference type="Pfam" id="PF00403">
    <property type="entry name" value="HMA"/>
    <property type="match status" value="1"/>
</dbReference>
<feature type="region of interest" description="Disordered" evidence="3">
    <location>
        <begin position="35"/>
        <end position="54"/>
    </location>
</feature>
<keyword evidence="7" id="KW-1185">Reference proteome</keyword>
<dbReference type="PANTHER" id="PTHR30097">
    <property type="entry name" value="CATION EFFLUX SYSTEM PROTEIN CUSB"/>
    <property type="match status" value="1"/>
</dbReference>
<dbReference type="Proteomes" id="UP000283387">
    <property type="component" value="Unassembled WGS sequence"/>
</dbReference>
<dbReference type="RefSeq" id="WP_120275217.1">
    <property type="nucleotide sequence ID" value="NZ_RAPN01000004.1"/>
</dbReference>